<feature type="transmembrane region" description="Helical" evidence="1">
    <location>
        <begin position="12"/>
        <end position="32"/>
    </location>
</feature>
<keyword evidence="3" id="KW-1185">Reference proteome</keyword>
<keyword evidence="1" id="KW-1133">Transmembrane helix</keyword>
<keyword evidence="1" id="KW-0472">Membrane</keyword>
<dbReference type="RefSeq" id="WP_338690621.1">
    <property type="nucleotide sequence ID" value="NZ_AP024702.1"/>
</dbReference>
<gene>
    <name evidence="2" type="ORF">HAHE_19680</name>
</gene>
<proteinExistence type="predicted"/>
<organism evidence="2 3">
    <name type="scientific">Haloferula helveola</name>
    <dbReference type="NCBI Taxonomy" id="490095"/>
    <lineage>
        <taxon>Bacteria</taxon>
        <taxon>Pseudomonadati</taxon>
        <taxon>Verrucomicrobiota</taxon>
        <taxon>Verrucomicrobiia</taxon>
        <taxon>Verrucomicrobiales</taxon>
        <taxon>Verrucomicrobiaceae</taxon>
        <taxon>Haloferula</taxon>
    </lineage>
</organism>
<dbReference type="Proteomes" id="UP001374893">
    <property type="component" value="Chromosome"/>
</dbReference>
<name>A0ABM7RFI7_9BACT</name>
<evidence type="ECO:0000313" key="2">
    <source>
        <dbReference type="EMBL" id="BCX48060.1"/>
    </source>
</evidence>
<evidence type="ECO:0000256" key="1">
    <source>
        <dbReference type="SAM" id="Phobius"/>
    </source>
</evidence>
<evidence type="ECO:0000313" key="3">
    <source>
        <dbReference type="Proteomes" id="UP001374893"/>
    </source>
</evidence>
<sequence>MPRSARSGCLKAALITFGILAAVALVVGLLLYRTLTNFDSRREMMALRSGLEVTDEHLRYSPGMDGIMWSRFTVEAKGIDEVFDTSQVDVSEFDQPGYQLEMNRINDRWWDVKGRKLTGGSIEVRNDEFMHVGYVDNGDGTLTVYIYWFEV</sequence>
<dbReference type="EMBL" id="AP024702">
    <property type="protein sequence ID" value="BCX48060.1"/>
    <property type="molecule type" value="Genomic_DNA"/>
</dbReference>
<keyword evidence="1" id="KW-0812">Transmembrane</keyword>
<reference evidence="2 3" key="1">
    <citation type="submission" date="2021-06" db="EMBL/GenBank/DDBJ databases">
        <title>Complete genome of Haloferula helveola possessing various polysaccharide degrading enzymes.</title>
        <authorList>
            <person name="Takami H."/>
            <person name="Huang C."/>
            <person name="Hamasaki K."/>
        </authorList>
    </citation>
    <scope>NUCLEOTIDE SEQUENCE [LARGE SCALE GENOMIC DNA]</scope>
    <source>
        <strain evidence="2 3">CN-1</strain>
    </source>
</reference>
<protein>
    <submittedName>
        <fullName evidence="2">Uncharacterized protein</fullName>
    </submittedName>
</protein>
<accession>A0ABM7RFI7</accession>